<protein>
    <submittedName>
        <fullName evidence="1">Uncharacterized protein</fullName>
    </submittedName>
</protein>
<gene>
    <name evidence="1" type="ORF">DN757_13325</name>
</gene>
<reference evidence="1 2" key="1">
    <citation type="submission" date="2018-06" db="EMBL/GenBank/DDBJ databases">
        <title>Isolation of heavy metals resistant Paenibacillus silvae NC2 from Gold-Copper mine in ZiJin, China.</title>
        <authorList>
            <person name="Xu J."/>
            <person name="Mazhar H.S."/>
            <person name="Rensing C."/>
        </authorList>
    </citation>
    <scope>NUCLEOTIDE SEQUENCE [LARGE SCALE GENOMIC DNA]</scope>
    <source>
        <strain evidence="1 2">NC2</strain>
    </source>
</reference>
<dbReference type="AlphaFoldDB" id="A0A2W6QCZ3"/>
<dbReference type="EMBL" id="QKWW01000035">
    <property type="protein sequence ID" value="PZT55133.1"/>
    <property type="molecule type" value="Genomic_DNA"/>
</dbReference>
<accession>A0A2W6QCZ3</accession>
<proteinExistence type="predicted"/>
<name>A0A2W6QCZ3_9BACL</name>
<evidence type="ECO:0000313" key="1">
    <source>
        <dbReference type="EMBL" id="PZT55133.1"/>
    </source>
</evidence>
<evidence type="ECO:0000313" key="2">
    <source>
        <dbReference type="Proteomes" id="UP000249204"/>
    </source>
</evidence>
<comment type="caution">
    <text evidence="1">The sequence shown here is derived from an EMBL/GenBank/DDBJ whole genome shotgun (WGS) entry which is preliminary data.</text>
</comment>
<organism evidence="1 2">
    <name type="scientific">Paenibacillus silvae</name>
    <dbReference type="NCBI Taxonomy" id="1325358"/>
    <lineage>
        <taxon>Bacteria</taxon>
        <taxon>Bacillati</taxon>
        <taxon>Bacillota</taxon>
        <taxon>Bacilli</taxon>
        <taxon>Bacillales</taxon>
        <taxon>Paenibacillaceae</taxon>
        <taxon>Paenibacillus</taxon>
    </lineage>
</organism>
<sequence>MTTNFFSIDGVIKYRFILHGFYFLGEKGNGNTERGIYHYDMRTSEIETIFLQKEGFINNFTLISEPVSK</sequence>
<dbReference type="Proteomes" id="UP000249204">
    <property type="component" value="Unassembled WGS sequence"/>
</dbReference>